<evidence type="ECO:0008006" key="4">
    <source>
        <dbReference type="Google" id="ProtNLM"/>
    </source>
</evidence>
<proteinExistence type="predicted"/>
<evidence type="ECO:0000313" key="2">
    <source>
        <dbReference type="EMBL" id="KZP24087.1"/>
    </source>
</evidence>
<gene>
    <name evidence="2" type="ORF">FIBSPDRAFT_857519</name>
</gene>
<dbReference type="EMBL" id="KV417528">
    <property type="protein sequence ID" value="KZP24087.1"/>
    <property type="molecule type" value="Genomic_DNA"/>
</dbReference>
<sequence>MQPRYSSSLSFELGLFALLLHDLLAPPFALGCHLWLTHLLLPCKLLTQFTLAKDPSDHFVRRGFWI</sequence>
<accession>A0A166MKA4</accession>
<name>A0A166MKA4_9AGAM</name>
<keyword evidence="1" id="KW-0732">Signal</keyword>
<evidence type="ECO:0000313" key="3">
    <source>
        <dbReference type="Proteomes" id="UP000076532"/>
    </source>
</evidence>
<dbReference type="AlphaFoldDB" id="A0A166MKA4"/>
<evidence type="ECO:0000256" key="1">
    <source>
        <dbReference type="SAM" id="SignalP"/>
    </source>
</evidence>
<protein>
    <recommendedName>
        <fullName evidence="4">Secreted protein</fullName>
    </recommendedName>
</protein>
<reference evidence="2 3" key="1">
    <citation type="journal article" date="2016" name="Mol. Biol. Evol.">
        <title>Comparative Genomics of Early-Diverging Mushroom-Forming Fungi Provides Insights into the Origins of Lignocellulose Decay Capabilities.</title>
        <authorList>
            <person name="Nagy L.G."/>
            <person name="Riley R."/>
            <person name="Tritt A."/>
            <person name="Adam C."/>
            <person name="Daum C."/>
            <person name="Floudas D."/>
            <person name="Sun H."/>
            <person name="Yadav J.S."/>
            <person name="Pangilinan J."/>
            <person name="Larsson K.H."/>
            <person name="Matsuura K."/>
            <person name="Barry K."/>
            <person name="Labutti K."/>
            <person name="Kuo R."/>
            <person name="Ohm R.A."/>
            <person name="Bhattacharya S.S."/>
            <person name="Shirouzu T."/>
            <person name="Yoshinaga Y."/>
            <person name="Martin F.M."/>
            <person name="Grigoriev I.V."/>
            <person name="Hibbett D.S."/>
        </authorList>
    </citation>
    <scope>NUCLEOTIDE SEQUENCE [LARGE SCALE GENOMIC DNA]</scope>
    <source>
        <strain evidence="2 3">CBS 109695</strain>
    </source>
</reference>
<organism evidence="2 3">
    <name type="scientific">Athelia psychrophila</name>
    <dbReference type="NCBI Taxonomy" id="1759441"/>
    <lineage>
        <taxon>Eukaryota</taxon>
        <taxon>Fungi</taxon>
        <taxon>Dikarya</taxon>
        <taxon>Basidiomycota</taxon>
        <taxon>Agaricomycotina</taxon>
        <taxon>Agaricomycetes</taxon>
        <taxon>Agaricomycetidae</taxon>
        <taxon>Atheliales</taxon>
        <taxon>Atheliaceae</taxon>
        <taxon>Athelia</taxon>
    </lineage>
</organism>
<feature type="signal peptide" evidence="1">
    <location>
        <begin position="1"/>
        <end position="31"/>
    </location>
</feature>
<feature type="chain" id="PRO_5007877422" description="Secreted protein" evidence="1">
    <location>
        <begin position="32"/>
        <end position="66"/>
    </location>
</feature>
<dbReference type="Proteomes" id="UP000076532">
    <property type="component" value="Unassembled WGS sequence"/>
</dbReference>
<keyword evidence="3" id="KW-1185">Reference proteome</keyword>